<feature type="transmembrane region" description="Helical" evidence="1">
    <location>
        <begin position="257"/>
        <end position="279"/>
    </location>
</feature>
<feature type="transmembrane region" description="Helical" evidence="1">
    <location>
        <begin position="214"/>
        <end position="236"/>
    </location>
</feature>
<protein>
    <submittedName>
        <fullName evidence="2">Uncharacterized protein</fullName>
    </submittedName>
</protein>
<dbReference type="Gene3D" id="1.20.20.10">
    <property type="entry name" value="F1F0 ATP synthase subunit C"/>
    <property type="match status" value="1"/>
</dbReference>
<accession>A0A1F5KI77</accession>
<evidence type="ECO:0000313" key="3">
    <source>
        <dbReference type="Proteomes" id="UP000177328"/>
    </source>
</evidence>
<comment type="caution">
    <text evidence="2">The sequence shown here is derived from an EMBL/GenBank/DDBJ whole genome shotgun (WGS) entry which is preliminary data.</text>
</comment>
<name>A0A1F5KI77_9BACT</name>
<sequence>MSAPKKFMVHGSWFMVRIVLCLVLVVVLLRTTNYELRTIYAQNFDIASTYTINDPEAGAGDIISSGDNGLVRANVSYDNHIFGIIQENPVIVFTEASGSGRVIGRSGDSMVKITDFNGEIKIGDRVTSSPIAGYGMKATQSGYVIGVVTAAPSNTGSLSYQNRQFNAGTAQVALKIEYAELSTPRSSIRLLEYIGAAFFRNIQDPERFTQAVKAIIAGLIAIISFGIGFFAFSRAISKGVEAIGRNPLAKRAIQVSILIQLVLTIFTTLAGLVGAFIVLRL</sequence>
<dbReference type="Proteomes" id="UP000177328">
    <property type="component" value="Unassembled WGS sequence"/>
</dbReference>
<evidence type="ECO:0000256" key="1">
    <source>
        <dbReference type="SAM" id="Phobius"/>
    </source>
</evidence>
<reference evidence="2 3" key="1">
    <citation type="journal article" date="2016" name="Nat. Commun.">
        <title>Thousands of microbial genomes shed light on interconnected biogeochemical processes in an aquifer system.</title>
        <authorList>
            <person name="Anantharaman K."/>
            <person name="Brown C.T."/>
            <person name="Hug L.A."/>
            <person name="Sharon I."/>
            <person name="Castelle C.J."/>
            <person name="Probst A.J."/>
            <person name="Thomas B.C."/>
            <person name="Singh A."/>
            <person name="Wilkins M.J."/>
            <person name="Karaoz U."/>
            <person name="Brodie E.L."/>
            <person name="Williams K.H."/>
            <person name="Hubbard S.S."/>
            <person name="Banfield J.F."/>
        </authorList>
    </citation>
    <scope>NUCLEOTIDE SEQUENCE [LARGE SCALE GENOMIC DNA]</scope>
</reference>
<dbReference type="EMBL" id="MFDD01000012">
    <property type="protein sequence ID" value="OGE40321.1"/>
    <property type="molecule type" value="Genomic_DNA"/>
</dbReference>
<organism evidence="2 3">
    <name type="scientific">Candidatus Daviesbacteria bacterium RIFCSPHIGHO2_02_FULL_43_12</name>
    <dbReference type="NCBI Taxonomy" id="1797776"/>
    <lineage>
        <taxon>Bacteria</taxon>
        <taxon>Candidatus Daviesiibacteriota</taxon>
    </lineage>
</organism>
<keyword evidence="1" id="KW-0812">Transmembrane</keyword>
<gene>
    <name evidence="2" type="ORF">A3D25_02975</name>
</gene>
<keyword evidence="1" id="KW-0472">Membrane</keyword>
<keyword evidence="1" id="KW-1133">Transmembrane helix</keyword>
<dbReference type="InterPro" id="IPR038662">
    <property type="entry name" value="ATP_synth_F0_csu_sf"/>
</dbReference>
<dbReference type="AlphaFoldDB" id="A0A1F5KI77"/>
<proteinExistence type="predicted"/>
<evidence type="ECO:0000313" key="2">
    <source>
        <dbReference type="EMBL" id="OGE40321.1"/>
    </source>
</evidence>